<dbReference type="AlphaFoldDB" id="A0A1C0AN65"/>
<feature type="binding site" evidence="1">
    <location>
        <position position="59"/>
    </location>
    <ligand>
        <name>Zn(2+)</name>
        <dbReference type="ChEBI" id="CHEBI:29105"/>
    </ligand>
</feature>
<dbReference type="Proteomes" id="UP000093501">
    <property type="component" value="Unassembled WGS sequence"/>
</dbReference>
<dbReference type="GO" id="GO:0045893">
    <property type="term" value="P:positive regulation of DNA-templated transcription"/>
    <property type="evidence" value="ECO:0007669"/>
    <property type="project" value="UniProtKB-UniRule"/>
</dbReference>
<dbReference type="Pfam" id="PF13397">
    <property type="entry name" value="RbpA"/>
    <property type="match status" value="1"/>
</dbReference>
<dbReference type="InterPro" id="IPR038638">
    <property type="entry name" value="RbpA_sf"/>
</dbReference>
<evidence type="ECO:0000313" key="3">
    <source>
        <dbReference type="Proteomes" id="UP000093501"/>
    </source>
</evidence>
<dbReference type="HAMAP" id="MF_01483">
    <property type="entry name" value="RbpA"/>
    <property type="match status" value="1"/>
</dbReference>
<feature type="binding site" evidence="1">
    <location>
        <position position="38"/>
    </location>
    <ligand>
        <name>Zn(2+)</name>
        <dbReference type="ChEBI" id="CHEBI:29105"/>
    </ligand>
</feature>
<evidence type="ECO:0000256" key="1">
    <source>
        <dbReference type="HAMAP-Rule" id="MF_01483"/>
    </source>
</evidence>
<keyword evidence="1" id="KW-0479">Metal-binding</keyword>
<feature type="binding site" evidence="1">
    <location>
        <position position="56"/>
    </location>
    <ligand>
        <name>Zn(2+)</name>
        <dbReference type="ChEBI" id="CHEBI:29105"/>
    </ligand>
</feature>
<dbReference type="InterPro" id="IPR025182">
    <property type="entry name" value="RNApol-bd_RbpA"/>
</dbReference>
<organism evidence="2 3">
    <name type="scientific">Tessaracoccus lapidicaptus</name>
    <dbReference type="NCBI Taxonomy" id="1427523"/>
    <lineage>
        <taxon>Bacteria</taxon>
        <taxon>Bacillati</taxon>
        <taxon>Actinomycetota</taxon>
        <taxon>Actinomycetes</taxon>
        <taxon>Propionibacteriales</taxon>
        <taxon>Propionibacteriaceae</taxon>
        <taxon>Tessaracoccus</taxon>
    </lineage>
</organism>
<protein>
    <recommendedName>
        <fullName evidence="1">RNA polymerase-binding protein RbpA</fullName>
    </recommendedName>
</protein>
<proteinExistence type="inferred from homology"/>
<gene>
    <name evidence="1" type="primary">rbpA</name>
    <name evidence="2" type="ORF">BCR15_03420</name>
</gene>
<name>A0A1C0AN65_9ACTN</name>
<comment type="similarity">
    <text evidence="1">Belongs to the RNA polymerase-binding protein RbpA family.</text>
</comment>
<dbReference type="Gene3D" id="2.20.28.270">
    <property type="entry name" value="RNA polymerase-binding protein A"/>
    <property type="match status" value="1"/>
</dbReference>
<reference evidence="3" key="1">
    <citation type="submission" date="2016-07" db="EMBL/GenBank/DDBJ databases">
        <authorList>
            <person name="Florea S."/>
            <person name="Webb J.S."/>
            <person name="Jaromczyk J."/>
            <person name="Schardl C.L."/>
        </authorList>
    </citation>
    <scope>NUCLEOTIDE SEQUENCE [LARGE SCALE GENOMIC DNA]</scope>
    <source>
        <strain evidence="3">IPBSL-7</strain>
    </source>
</reference>
<comment type="function">
    <text evidence="1">Binds to RNA polymerase (RNAP), stimulating transcription from principal, but not alternative sigma factor promoters.</text>
</comment>
<comment type="subunit">
    <text evidence="1">Forms a complex with the RNAP catalytic core and with free principal sigma factors.</text>
</comment>
<sequence>MADRALRGVGLGSKTFEDEQGVEFAERRQIEFDCPKGHHFAVTFALEAELPTEWECKKCGSVAVRSDGVVGEEKETKPARTHWDMLRERRSIPELEDILNEQLTKLRESDRLY</sequence>
<keyword evidence="1" id="KW-0804">Transcription</keyword>
<feature type="binding site" evidence="1">
    <location>
        <position position="34"/>
    </location>
    <ligand>
        <name>Zn(2+)</name>
        <dbReference type="ChEBI" id="CHEBI:29105"/>
    </ligand>
</feature>
<evidence type="ECO:0000313" key="2">
    <source>
        <dbReference type="EMBL" id="OCL34743.1"/>
    </source>
</evidence>
<dbReference type="GO" id="GO:0001000">
    <property type="term" value="F:bacterial-type RNA polymerase core enzyme binding"/>
    <property type="evidence" value="ECO:0007669"/>
    <property type="project" value="UniProtKB-UniRule"/>
</dbReference>
<dbReference type="GO" id="GO:0008270">
    <property type="term" value="F:zinc ion binding"/>
    <property type="evidence" value="ECO:0007669"/>
    <property type="project" value="UniProtKB-UniRule"/>
</dbReference>
<comment type="caution">
    <text evidence="2">The sequence shown here is derived from an EMBL/GenBank/DDBJ whole genome shotgun (WGS) entry which is preliminary data.</text>
</comment>
<accession>A0A1C0AN65</accession>
<dbReference type="EMBL" id="MBQD01000020">
    <property type="protein sequence ID" value="OCL34743.1"/>
    <property type="molecule type" value="Genomic_DNA"/>
</dbReference>
<keyword evidence="1" id="KW-0805">Transcription regulation</keyword>
<comment type="cofactor">
    <cofactor evidence="1">
        <name>Zn(2+)</name>
        <dbReference type="ChEBI" id="CHEBI:29105"/>
    </cofactor>
    <text evidence="1">Bind 1 Zn(2+) per subunit.</text>
</comment>
<keyword evidence="1" id="KW-0862">Zinc</keyword>
<dbReference type="RefSeq" id="WP_068751425.1">
    <property type="nucleotide sequence ID" value="NZ_JBDXXE010000034.1"/>
</dbReference>
<keyword evidence="3" id="KW-1185">Reference proteome</keyword>